<name>A0ABV3GUU0_MICGL</name>
<comment type="caution">
    <text evidence="1">The sequence shown here is derived from an EMBL/GenBank/DDBJ whole genome shotgun (WGS) entry which is preliminary data.</text>
</comment>
<dbReference type="Proteomes" id="UP001551675">
    <property type="component" value="Unassembled WGS sequence"/>
</dbReference>
<proteinExistence type="predicted"/>
<evidence type="ECO:0000313" key="1">
    <source>
        <dbReference type="EMBL" id="MEV0975057.1"/>
    </source>
</evidence>
<dbReference type="RefSeq" id="WP_358142348.1">
    <property type="nucleotide sequence ID" value="NZ_JBFALK010000042.1"/>
</dbReference>
<accession>A0ABV3GUU0</accession>
<protein>
    <submittedName>
        <fullName evidence="1">Uncharacterized protein</fullName>
    </submittedName>
</protein>
<keyword evidence="2" id="KW-1185">Reference proteome</keyword>
<gene>
    <name evidence="1" type="ORF">AB0I59_41250</name>
</gene>
<evidence type="ECO:0000313" key="2">
    <source>
        <dbReference type="Proteomes" id="UP001551675"/>
    </source>
</evidence>
<organism evidence="1 2">
    <name type="scientific">Microtetraspora glauca</name>
    <dbReference type="NCBI Taxonomy" id="1996"/>
    <lineage>
        <taxon>Bacteria</taxon>
        <taxon>Bacillati</taxon>
        <taxon>Actinomycetota</taxon>
        <taxon>Actinomycetes</taxon>
        <taxon>Streptosporangiales</taxon>
        <taxon>Streptosporangiaceae</taxon>
        <taxon>Microtetraspora</taxon>
    </lineage>
</organism>
<reference evidence="1 2" key="1">
    <citation type="submission" date="2024-06" db="EMBL/GenBank/DDBJ databases">
        <title>The Natural Products Discovery Center: Release of the First 8490 Sequenced Strains for Exploring Actinobacteria Biosynthetic Diversity.</title>
        <authorList>
            <person name="Kalkreuter E."/>
            <person name="Kautsar S.A."/>
            <person name="Yang D."/>
            <person name="Bader C.D."/>
            <person name="Teijaro C.N."/>
            <person name="Fluegel L."/>
            <person name="Davis C.M."/>
            <person name="Simpson J.R."/>
            <person name="Lauterbach L."/>
            <person name="Steele A.D."/>
            <person name="Gui C."/>
            <person name="Meng S."/>
            <person name="Li G."/>
            <person name="Viehrig K."/>
            <person name="Ye F."/>
            <person name="Su P."/>
            <person name="Kiefer A.F."/>
            <person name="Nichols A."/>
            <person name="Cepeda A.J."/>
            <person name="Yan W."/>
            <person name="Fan B."/>
            <person name="Jiang Y."/>
            <person name="Adhikari A."/>
            <person name="Zheng C.-J."/>
            <person name="Schuster L."/>
            <person name="Cowan T.M."/>
            <person name="Smanski M.J."/>
            <person name="Chevrette M.G."/>
            <person name="De Carvalho L.P.S."/>
            <person name="Shen B."/>
        </authorList>
    </citation>
    <scope>NUCLEOTIDE SEQUENCE [LARGE SCALE GENOMIC DNA]</scope>
    <source>
        <strain evidence="1 2">NPDC050100</strain>
    </source>
</reference>
<sequence length="147" mass="16575">MSEWVSDLRLGLASIIFHRRRSAYVPDLDGASEEGAGRLCDMSKMERPLMRELFPDLVADLIACLREEGEEHLAVSAWDVRFYEECGCGDDFCQSFYTAEQPDGAYGPGHRCVPLIPPRGDLILDVVDGRIMFVEVLHYPKLPRLVS</sequence>
<dbReference type="EMBL" id="JBFALK010000042">
    <property type="protein sequence ID" value="MEV0975057.1"/>
    <property type="molecule type" value="Genomic_DNA"/>
</dbReference>